<keyword evidence="5" id="KW-1185">Reference proteome</keyword>
<feature type="domain" description="Cytochrome b5 heme-binding" evidence="3">
    <location>
        <begin position="58"/>
        <end position="155"/>
    </location>
</feature>
<feature type="transmembrane region" description="Helical" evidence="2">
    <location>
        <begin position="12"/>
        <end position="33"/>
    </location>
</feature>
<evidence type="ECO:0000259" key="3">
    <source>
        <dbReference type="SMART" id="SM01117"/>
    </source>
</evidence>
<sequence>MSFITDLFNELIHSPFNIVLTIVSIVLIYKIYVAKKKSKLEKKAKVIEGCIKLKTRNYTLEQLRQYNGKKPGCSNILIAIRNNVYDVSKSRDTYSEDGRYAILAGGDASRALATFTLKVSDTYDDLNNLTPDQIKHLNEWERQFKEKYEIVGQLLKPDEIITDYTNTTSESEKEDN</sequence>
<dbReference type="SUPFAM" id="SSF55856">
    <property type="entry name" value="Cytochrome b5-like heme/steroid binding domain"/>
    <property type="match status" value="1"/>
</dbReference>
<dbReference type="PANTHER" id="PTHR10281:SF106">
    <property type="entry name" value="IP06960P-RELATED"/>
    <property type="match status" value="1"/>
</dbReference>
<proteinExistence type="inferred from homology"/>
<keyword evidence="2" id="KW-1133">Transmembrane helix</keyword>
<comment type="similarity">
    <text evidence="1">Belongs to the cytochrome b5 family. MAPR subfamily.</text>
</comment>
<evidence type="ECO:0000313" key="4">
    <source>
        <dbReference type="EMBL" id="OAF68987.1"/>
    </source>
</evidence>
<dbReference type="GO" id="GO:0005783">
    <property type="term" value="C:endoplasmic reticulum"/>
    <property type="evidence" value="ECO:0007669"/>
    <property type="project" value="TreeGrafter"/>
</dbReference>
<keyword evidence="2" id="KW-0472">Membrane</keyword>
<keyword evidence="2" id="KW-0812">Transmembrane</keyword>
<dbReference type="EMBL" id="LWCA01000353">
    <property type="protein sequence ID" value="OAF68987.1"/>
    <property type="molecule type" value="Genomic_DNA"/>
</dbReference>
<reference evidence="4 5" key="1">
    <citation type="submission" date="2016-04" db="EMBL/GenBank/DDBJ databases">
        <title>The genome of Intoshia linei affirms orthonectids as highly simplified spiralians.</title>
        <authorList>
            <person name="Mikhailov K.V."/>
            <person name="Slusarev G.S."/>
            <person name="Nikitin M.A."/>
            <person name="Logacheva M.D."/>
            <person name="Penin A."/>
            <person name="Aleoshin V."/>
            <person name="Panchin Y.V."/>
        </authorList>
    </citation>
    <scope>NUCLEOTIDE SEQUENCE [LARGE SCALE GENOMIC DNA]</scope>
    <source>
        <strain evidence="4">Intl2013</strain>
        <tissue evidence="4">Whole animal</tissue>
    </source>
</reference>
<dbReference type="GO" id="GO:0016020">
    <property type="term" value="C:membrane"/>
    <property type="evidence" value="ECO:0007669"/>
    <property type="project" value="TreeGrafter"/>
</dbReference>
<comment type="caution">
    <text evidence="4">The sequence shown here is derived from an EMBL/GenBank/DDBJ whole genome shotgun (WGS) entry which is preliminary data.</text>
</comment>
<dbReference type="Pfam" id="PF00173">
    <property type="entry name" value="Cyt-b5"/>
    <property type="match status" value="1"/>
</dbReference>
<keyword evidence="4" id="KW-0675">Receptor</keyword>
<dbReference type="Proteomes" id="UP000078046">
    <property type="component" value="Unassembled WGS sequence"/>
</dbReference>
<dbReference type="SMART" id="SM01117">
    <property type="entry name" value="Cyt-b5"/>
    <property type="match status" value="1"/>
</dbReference>
<gene>
    <name evidence="4" type="ORF">A3Q56_03277</name>
</gene>
<dbReference type="InterPro" id="IPR001199">
    <property type="entry name" value="Cyt_B5-like_heme/steroid-bd"/>
</dbReference>
<evidence type="ECO:0000256" key="1">
    <source>
        <dbReference type="ARBA" id="ARBA00038357"/>
    </source>
</evidence>
<dbReference type="FunFam" id="3.10.120.10:FF:000003">
    <property type="entry name" value="membrane-associated progesterone receptor component 1"/>
    <property type="match status" value="1"/>
</dbReference>
<dbReference type="Gene3D" id="3.10.120.10">
    <property type="entry name" value="Cytochrome b5-like heme/steroid binding domain"/>
    <property type="match status" value="1"/>
</dbReference>
<evidence type="ECO:0000256" key="2">
    <source>
        <dbReference type="SAM" id="Phobius"/>
    </source>
</evidence>
<protein>
    <submittedName>
        <fullName evidence="4">Membrane-associated progesterone receptor component 2</fullName>
    </submittedName>
</protein>
<dbReference type="AlphaFoldDB" id="A0A177B3X6"/>
<dbReference type="PANTHER" id="PTHR10281">
    <property type="entry name" value="MEMBRANE-ASSOCIATED PROGESTERONE RECEPTOR COMPONENT-RELATED"/>
    <property type="match status" value="1"/>
</dbReference>
<dbReference type="OrthoDB" id="547796at2759"/>
<organism evidence="4 5">
    <name type="scientific">Intoshia linei</name>
    <dbReference type="NCBI Taxonomy" id="1819745"/>
    <lineage>
        <taxon>Eukaryota</taxon>
        <taxon>Metazoa</taxon>
        <taxon>Spiralia</taxon>
        <taxon>Lophotrochozoa</taxon>
        <taxon>Mesozoa</taxon>
        <taxon>Orthonectida</taxon>
        <taxon>Rhopaluridae</taxon>
        <taxon>Intoshia</taxon>
    </lineage>
</organism>
<evidence type="ECO:0000313" key="5">
    <source>
        <dbReference type="Proteomes" id="UP000078046"/>
    </source>
</evidence>
<accession>A0A177B3X6</accession>
<name>A0A177B3X6_9BILA</name>
<dbReference type="InterPro" id="IPR036400">
    <property type="entry name" value="Cyt_B5-like_heme/steroid_sf"/>
</dbReference>
<dbReference type="InterPro" id="IPR050577">
    <property type="entry name" value="MAPR/NEUFC/NENF-like"/>
</dbReference>